<dbReference type="GO" id="GO:0005634">
    <property type="term" value="C:nucleus"/>
    <property type="evidence" value="ECO:0007669"/>
    <property type="project" value="InterPro"/>
</dbReference>
<evidence type="ECO:0000259" key="2">
    <source>
        <dbReference type="Pfam" id="PF07780"/>
    </source>
</evidence>
<dbReference type="Pfam" id="PF11861">
    <property type="entry name" value="DUF3381"/>
    <property type="match status" value="1"/>
</dbReference>
<proteinExistence type="predicted"/>
<feature type="domain" description="DUF3381" evidence="3">
    <location>
        <begin position="4"/>
        <end position="107"/>
    </location>
</feature>
<dbReference type="InterPro" id="IPR024576">
    <property type="entry name" value="rRNA_MeTfrase_Spb1_DUF3381"/>
</dbReference>
<evidence type="ECO:0000313" key="5">
    <source>
        <dbReference type="Proteomes" id="UP000004810"/>
    </source>
</evidence>
<dbReference type="Proteomes" id="UP000004810">
    <property type="component" value="Unassembled WGS sequence"/>
</dbReference>
<dbReference type="GO" id="GO:0006364">
    <property type="term" value="P:rRNA processing"/>
    <property type="evidence" value="ECO:0007669"/>
    <property type="project" value="InterPro"/>
</dbReference>
<feature type="compositionally biased region" description="Polar residues" evidence="1">
    <location>
        <begin position="256"/>
        <end position="267"/>
    </location>
</feature>
<evidence type="ECO:0000313" key="4">
    <source>
        <dbReference type="EMBL" id="EJW84487.1"/>
    </source>
</evidence>
<feature type="domain" description="Ribosomal RNA methyltransferase SPB1-like C-terminal" evidence="2">
    <location>
        <begin position="284"/>
        <end position="489"/>
    </location>
</feature>
<dbReference type="InterPro" id="IPR012920">
    <property type="entry name" value="rRNA_MeTfrase_SPB1-like_C"/>
</dbReference>
<feature type="compositionally biased region" description="Basic and acidic residues" evidence="1">
    <location>
        <begin position="178"/>
        <end position="195"/>
    </location>
</feature>
<evidence type="ECO:0000259" key="3">
    <source>
        <dbReference type="Pfam" id="PF11861"/>
    </source>
</evidence>
<feature type="compositionally biased region" description="Acidic residues" evidence="1">
    <location>
        <begin position="154"/>
        <end position="177"/>
    </location>
</feature>
<reference evidence="5" key="1">
    <citation type="submission" date="2012-08" db="EMBL/GenBank/DDBJ databases">
        <title>The Genome Sequence of Wuchereria bancrofti.</title>
        <authorList>
            <person name="Nutman T.B."/>
            <person name="Fink D.L."/>
            <person name="Russ C."/>
            <person name="Young S."/>
            <person name="Zeng Q."/>
            <person name="Koehrsen M."/>
            <person name="Alvarado L."/>
            <person name="Berlin A."/>
            <person name="Chapman S.B."/>
            <person name="Chen Z."/>
            <person name="Freedman E."/>
            <person name="Gellesch M."/>
            <person name="Goldberg J."/>
            <person name="Griggs A."/>
            <person name="Gujja S."/>
            <person name="Heilman E.R."/>
            <person name="Heiman D."/>
            <person name="Hepburn T."/>
            <person name="Howarth C."/>
            <person name="Jen D."/>
            <person name="Larson L."/>
            <person name="Lewis B."/>
            <person name="Mehta T."/>
            <person name="Park D."/>
            <person name="Pearson M."/>
            <person name="Roberts A."/>
            <person name="Saif S."/>
            <person name="Shea T."/>
            <person name="Shenoy N."/>
            <person name="Sisk P."/>
            <person name="Stolte C."/>
            <person name="Sykes S."/>
            <person name="Walk T."/>
            <person name="White J."/>
            <person name="Yandava C."/>
            <person name="Haas B."/>
            <person name="Henn M.R."/>
            <person name="Nusbaum C."/>
            <person name="Birren B."/>
        </authorList>
    </citation>
    <scope>NUCLEOTIDE SEQUENCE [LARGE SCALE GENOMIC DNA]</scope>
    <source>
        <strain evidence="5">NA</strain>
    </source>
</reference>
<comment type="caution">
    <text evidence="4">The sequence shown here is derived from an EMBL/GenBank/DDBJ whole genome shotgun (WGS) entry which is preliminary data.</text>
</comment>
<feature type="region of interest" description="Disordered" evidence="1">
    <location>
        <begin position="227"/>
        <end position="318"/>
    </location>
</feature>
<feature type="compositionally biased region" description="Basic and acidic residues" evidence="1">
    <location>
        <begin position="237"/>
        <end position="246"/>
    </location>
</feature>
<sequence length="509" mass="58879">IALDDERWLNNESTTDEVKCCLEDIKVCGPRELRLILKWRRNIITKINEEGNETENSTKDNVMAINPEDERMAEIEQQLLMAKAEEKAVLKKKKRKLLKDKANHEKRKKLKMLVEGDTYEIPDEQELFSLKKLAIAKNKRGADSELSNSKNENESDNGEGCGSDDDNDDYGIDDDAEEFHHEHDPSMSKAEKVEAQKAEWFGRHQVAELIDDEEGALKAIENFMKKFNNTSQSSSNSKKEDERNDGQKSIAEAWSNRGNNADSQKLNNDAGIDAGTTSVFMDDDESDEEYHDIDKIDTKTSSSDLPQKEKPGKVEKLSPELLALGEQLIYSSKTRRDLEDWGWNRYTNNDEGLPDWFIEDEKKHFKKELPVSKDRVEFYKNRMRDINTRTIKKVAEAKARKKKRRDRKLQLAKKRAEGIIESENMEQAEKIREIRKLYRKTASSIKEKKKITYAVMTKGKRGSLSRPKGPYKVVDARLKKDNRRQKQMNQKKGYKAGGRGGRRRNRRSD</sequence>
<feature type="region of interest" description="Disordered" evidence="1">
    <location>
        <begin position="139"/>
        <end position="195"/>
    </location>
</feature>
<evidence type="ECO:0000256" key="1">
    <source>
        <dbReference type="SAM" id="MobiDB-lite"/>
    </source>
</evidence>
<feature type="region of interest" description="Disordered" evidence="1">
    <location>
        <begin position="458"/>
        <end position="509"/>
    </location>
</feature>
<protein>
    <recommendedName>
        <fullName evidence="6">Ribosomal RNA methyltransferase SPB1-like C-terminal domain-containing protein</fullName>
    </recommendedName>
</protein>
<dbReference type="AlphaFoldDB" id="J9F4T3"/>
<feature type="compositionally biased region" description="Basic and acidic residues" evidence="1">
    <location>
        <begin position="306"/>
        <end position="318"/>
    </location>
</feature>
<feature type="compositionally biased region" description="Basic residues" evidence="1">
    <location>
        <begin position="500"/>
        <end position="509"/>
    </location>
</feature>
<dbReference type="Pfam" id="PF07780">
    <property type="entry name" value="Spb1_C"/>
    <property type="match status" value="1"/>
</dbReference>
<feature type="non-terminal residue" evidence="4">
    <location>
        <position position="1"/>
    </location>
</feature>
<name>J9F4T3_WUCBA</name>
<evidence type="ECO:0008006" key="6">
    <source>
        <dbReference type="Google" id="ProtNLM"/>
    </source>
</evidence>
<dbReference type="EMBL" id="ADBV01001597">
    <property type="protein sequence ID" value="EJW84487.1"/>
    <property type="molecule type" value="Genomic_DNA"/>
</dbReference>
<organism evidence="4 5">
    <name type="scientific">Wuchereria bancrofti</name>
    <dbReference type="NCBI Taxonomy" id="6293"/>
    <lineage>
        <taxon>Eukaryota</taxon>
        <taxon>Metazoa</taxon>
        <taxon>Ecdysozoa</taxon>
        <taxon>Nematoda</taxon>
        <taxon>Chromadorea</taxon>
        <taxon>Rhabditida</taxon>
        <taxon>Spirurina</taxon>
        <taxon>Spiruromorpha</taxon>
        <taxon>Filarioidea</taxon>
        <taxon>Onchocercidae</taxon>
        <taxon>Wuchereria</taxon>
    </lineage>
</organism>
<gene>
    <name evidence="4" type="ORF">WUBG_04601</name>
</gene>
<dbReference type="GO" id="GO:0008168">
    <property type="term" value="F:methyltransferase activity"/>
    <property type="evidence" value="ECO:0007669"/>
    <property type="project" value="InterPro"/>
</dbReference>
<feature type="compositionally biased region" description="Low complexity" evidence="1">
    <location>
        <begin position="227"/>
        <end position="236"/>
    </location>
</feature>
<accession>J9F4T3</accession>
<feature type="compositionally biased region" description="Acidic residues" evidence="1">
    <location>
        <begin position="281"/>
        <end position="291"/>
    </location>
</feature>